<dbReference type="GO" id="GO:0140359">
    <property type="term" value="F:ABC-type transporter activity"/>
    <property type="evidence" value="ECO:0007669"/>
    <property type="project" value="InterPro"/>
</dbReference>
<organism evidence="9 10">
    <name type="scientific">Coffea canephora</name>
    <name type="common">Robusta coffee</name>
    <dbReference type="NCBI Taxonomy" id="49390"/>
    <lineage>
        <taxon>Eukaryota</taxon>
        <taxon>Viridiplantae</taxon>
        <taxon>Streptophyta</taxon>
        <taxon>Embryophyta</taxon>
        <taxon>Tracheophyta</taxon>
        <taxon>Spermatophyta</taxon>
        <taxon>Magnoliopsida</taxon>
        <taxon>eudicotyledons</taxon>
        <taxon>Gunneridae</taxon>
        <taxon>Pentapetalae</taxon>
        <taxon>asterids</taxon>
        <taxon>lamiids</taxon>
        <taxon>Gentianales</taxon>
        <taxon>Rubiaceae</taxon>
        <taxon>Ixoroideae</taxon>
        <taxon>Gardenieae complex</taxon>
        <taxon>Bertiereae - Coffeeae clade</taxon>
        <taxon>Coffeeae</taxon>
        <taxon>Coffea</taxon>
    </lineage>
</organism>
<dbReference type="InParanoid" id="A0A068VJY6"/>
<keyword evidence="5 6" id="KW-0472">Membrane</keyword>
<evidence type="ECO:0000313" key="9">
    <source>
        <dbReference type="EMBL" id="CDP20899.1"/>
    </source>
</evidence>
<dbReference type="InterPro" id="IPR027417">
    <property type="entry name" value="P-loop_NTPase"/>
</dbReference>
<keyword evidence="3 6" id="KW-0812">Transmembrane</keyword>
<proteinExistence type="inferred from homology"/>
<gene>
    <name evidence="9" type="ORF">GSCOC_T00008168001</name>
</gene>
<dbReference type="InterPro" id="IPR026082">
    <property type="entry name" value="ABCA"/>
</dbReference>
<comment type="similarity">
    <text evidence="2">Belongs to the ABC transporter superfamily. ABCA family. CPR flippase (TC 3.A.1.211) subfamily.</text>
</comment>
<feature type="domain" description="ABC-2 type transporter transmembrane" evidence="8">
    <location>
        <begin position="158"/>
        <end position="386"/>
    </location>
</feature>
<evidence type="ECO:0000256" key="5">
    <source>
        <dbReference type="ARBA" id="ARBA00023136"/>
    </source>
</evidence>
<feature type="transmembrane region" description="Helical" evidence="6">
    <location>
        <begin position="262"/>
        <end position="283"/>
    </location>
</feature>
<dbReference type="OrthoDB" id="10255969at2759"/>
<dbReference type="AlphaFoldDB" id="A0A068VJY6"/>
<dbReference type="GO" id="GO:0005524">
    <property type="term" value="F:ATP binding"/>
    <property type="evidence" value="ECO:0007669"/>
    <property type="project" value="InterPro"/>
</dbReference>
<dbReference type="PhylomeDB" id="A0A068VJY6"/>
<comment type="subcellular location">
    <subcellularLocation>
        <location evidence="1">Membrane</location>
        <topology evidence="1">Multi-pass membrane protein</topology>
    </subcellularLocation>
</comment>
<reference evidence="10" key="1">
    <citation type="journal article" date="2014" name="Science">
        <title>The coffee genome provides insight into the convergent evolution of caffeine biosynthesis.</title>
        <authorList>
            <person name="Denoeud F."/>
            <person name="Carretero-Paulet L."/>
            <person name="Dereeper A."/>
            <person name="Droc G."/>
            <person name="Guyot R."/>
            <person name="Pietrella M."/>
            <person name="Zheng C."/>
            <person name="Alberti A."/>
            <person name="Anthony F."/>
            <person name="Aprea G."/>
            <person name="Aury J.M."/>
            <person name="Bento P."/>
            <person name="Bernard M."/>
            <person name="Bocs S."/>
            <person name="Campa C."/>
            <person name="Cenci A."/>
            <person name="Combes M.C."/>
            <person name="Crouzillat D."/>
            <person name="Da Silva C."/>
            <person name="Daddiego L."/>
            <person name="De Bellis F."/>
            <person name="Dussert S."/>
            <person name="Garsmeur O."/>
            <person name="Gayraud T."/>
            <person name="Guignon V."/>
            <person name="Jahn K."/>
            <person name="Jamilloux V."/>
            <person name="Joet T."/>
            <person name="Labadie K."/>
            <person name="Lan T."/>
            <person name="Leclercq J."/>
            <person name="Lepelley M."/>
            <person name="Leroy T."/>
            <person name="Li L.T."/>
            <person name="Librado P."/>
            <person name="Lopez L."/>
            <person name="Munoz A."/>
            <person name="Noel B."/>
            <person name="Pallavicini A."/>
            <person name="Perrotta G."/>
            <person name="Poncet V."/>
            <person name="Pot D."/>
            <person name="Priyono X."/>
            <person name="Rigoreau M."/>
            <person name="Rouard M."/>
            <person name="Rozas J."/>
            <person name="Tranchant-Dubreuil C."/>
            <person name="VanBuren R."/>
            <person name="Zhang Q."/>
            <person name="Andrade A.C."/>
            <person name="Argout X."/>
            <person name="Bertrand B."/>
            <person name="de Kochko A."/>
            <person name="Graziosi G."/>
            <person name="Henry R.J."/>
            <person name="Jayarama X."/>
            <person name="Ming R."/>
            <person name="Nagai C."/>
            <person name="Rounsley S."/>
            <person name="Sankoff D."/>
            <person name="Giuliano G."/>
            <person name="Albert V.A."/>
            <person name="Wincker P."/>
            <person name="Lashermes P."/>
        </authorList>
    </citation>
    <scope>NUCLEOTIDE SEQUENCE [LARGE SCALE GENOMIC DNA]</scope>
    <source>
        <strain evidence="10">cv. DH200-94</strain>
    </source>
</reference>
<dbReference type="SUPFAM" id="SSF52540">
    <property type="entry name" value="P-loop containing nucleoside triphosphate hydrolases"/>
    <property type="match status" value="1"/>
</dbReference>
<evidence type="ECO:0000256" key="3">
    <source>
        <dbReference type="ARBA" id="ARBA00022692"/>
    </source>
</evidence>
<keyword evidence="4 6" id="KW-1133">Transmembrane helix</keyword>
<feature type="transmembrane region" description="Helical" evidence="6">
    <location>
        <begin position="295"/>
        <end position="317"/>
    </location>
</feature>
<dbReference type="GO" id="GO:0016020">
    <property type="term" value="C:membrane"/>
    <property type="evidence" value="ECO:0007669"/>
    <property type="project" value="UniProtKB-SubCell"/>
</dbReference>
<evidence type="ECO:0000256" key="1">
    <source>
        <dbReference type="ARBA" id="ARBA00004141"/>
    </source>
</evidence>
<dbReference type="Pfam" id="PF00005">
    <property type="entry name" value="ABC_tran"/>
    <property type="match status" value="1"/>
</dbReference>
<dbReference type="InterPro" id="IPR013525">
    <property type="entry name" value="ABC2_TM"/>
</dbReference>
<protein>
    <submittedName>
        <fullName evidence="9">DH200=94 genomic scaffold, scaffold_1977</fullName>
    </submittedName>
</protein>
<accession>A0A068VJY6</accession>
<name>A0A068VJY6_COFCA</name>
<dbReference type="Gramene" id="CDP20899">
    <property type="protein sequence ID" value="CDP20899"/>
    <property type="gene ID" value="GSCOC_T00008168001"/>
</dbReference>
<evidence type="ECO:0000313" key="10">
    <source>
        <dbReference type="Proteomes" id="UP000295252"/>
    </source>
</evidence>
<dbReference type="GO" id="GO:0016887">
    <property type="term" value="F:ATP hydrolysis activity"/>
    <property type="evidence" value="ECO:0007669"/>
    <property type="project" value="InterPro"/>
</dbReference>
<feature type="transmembrane region" description="Helical" evidence="6">
    <location>
        <begin position="373"/>
        <end position="393"/>
    </location>
</feature>
<dbReference type="EMBL" id="HG741061">
    <property type="protein sequence ID" value="CDP20899.1"/>
    <property type="molecule type" value="Genomic_DNA"/>
</dbReference>
<feature type="domain" description="ABC transporter" evidence="7">
    <location>
        <begin position="496"/>
        <end position="618"/>
    </location>
</feature>
<dbReference type="PANTHER" id="PTHR19229">
    <property type="entry name" value="ATP-BINDING CASSETTE TRANSPORTER SUBFAMILY A ABCA"/>
    <property type="match status" value="1"/>
</dbReference>
<dbReference type="GO" id="GO:0005319">
    <property type="term" value="F:lipid transporter activity"/>
    <property type="evidence" value="ECO:0007669"/>
    <property type="project" value="TreeGrafter"/>
</dbReference>
<evidence type="ECO:0000256" key="6">
    <source>
        <dbReference type="SAM" id="Phobius"/>
    </source>
</evidence>
<evidence type="ECO:0000259" key="7">
    <source>
        <dbReference type="Pfam" id="PF00005"/>
    </source>
</evidence>
<evidence type="ECO:0000256" key="4">
    <source>
        <dbReference type="ARBA" id="ARBA00022989"/>
    </source>
</evidence>
<evidence type="ECO:0000259" key="8">
    <source>
        <dbReference type="Pfam" id="PF12698"/>
    </source>
</evidence>
<sequence>MFALRKINNYTKSRPNFSAKVRDPKPITNPPIPACEDKLIINVPCFDFVWSGSGNQRLEFIVNGIMTNNPGHTILRVKSFRTKDELDKWLLDNPMRCPGALHLFERNAEEIRYDIEINSSSSFELGRQIEDPAFKFQVPLQYAVSREISRSLIGDPNFSFNVGLKEFAHPPRSIDSSNSYDASFPAIFYLLVAMFGFTFRIHSLVLEKELKLRQTMSIMGLYDSAYWTSWFIWEGFMAFLTSLLIVAFGTMFRDDVFMKNNIFLVFLLFFLFMISMVSFAFMISTLFSKSSSATTVGFFILAFELVTVASIFSSLFYNGTVKNNNYHILWSFFPPNPFAGGFTALEEAAGEGGIRWSQRAECKLLGDPCVSMVYFYLWLVSLFFFWSLVAIYFDNIISNSAGLRKSHLYFLKPSYWIGRGDNNLTDHFTLDDEDVHEEEASVKKATIEGTVDPDVAVQLRGLTKSYSMALKIRCHRFSFCYFCCTCKITKPFVTVKDLWMNFPKNQLFCLLEPNGAGKSTLISCLTYNEVCFLLAALIYVNSIRNLKGMSTIRRLAGVCAQFDSLWNALSPKEHLHLLASIKGLPTATRKSEVKRLLAGVDIDKIANVRAGSYSRGTRH</sequence>
<dbReference type="Proteomes" id="UP000295252">
    <property type="component" value="Unassembled WGS sequence"/>
</dbReference>
<evidence type="ECO:0000256" key="2">
    <source>
        <dbReference type="ARBA" id="ARBA00008526"/>
    </source>
</evidence>
<dbReference type="InterPro" id="IPR003439">
    <property type="entry name" value="ABC_transporter-like_ATP-bd"/>
</dbReference>
<feature type="transmembrane region" description="Helical" evidence="6">
    <location>
        <begin position="186"/>
        <end position="206"/>
    </location>
</feature>
<dbReference type="PANTHER" id="PTHR19229:SF223">
    <property type="entry name" value="ABC TRANSPORTER A FAMILY MEMBER 11-LIKE"/>
    <property type="match status" value="1"/>
</dbReference>
<dbReference type="STRING" id="49390.A0A068VJY6"/>
<dbReference type="Gene3D" id="3.40.50.300">
    <property type="entry name" value="P-loop containing nucleotide triphosphate hydrolases"/>
    <property type="match status" value="1"/>
</dbReference>
<feature type="transmembrane region" description="Helical" evidence="6">
    <location>
        <begin position="227"/>
        <end position="250"/>
    </location>
</feature>
<keyword evidence="10" id="KW-1185">Reference proteome</keyword>
<dbReference type="Pfam" id="PF12698">
    <property type="entry name" value="ABC2_membrane_3"/>
    <property type="match status" value="1"/>
</dbReference>